<evidence type="ECO:0000256" key="2">
    <source>
        <dbReference type="ARBA" id="ARBA00022741"/>
    </source>
</evidence>
<dbReference type="PANTHER" id="PTHR13710:SF105">
    <property type="entry name" value="ATP-DEPENDENT DNA HELICASE Q1"/>
    <property type="match status" value="1"/>
</dbReference>
<dbReference type="SMART" id="SM00490">
    <property type="entry name" value="HELICc"/>
    <property type="match status" value="1"/>
</dbReference>
<keyword evidence="11" id="KW-1185">Reference proteome</keyword>
<dbReference type="NCBIfam" id="NF041063">
    <property type="entry name" value="DpdF"/>
    <property type="match status" value="1"/>
</dbReference>
<dbReference type="EMBL" id="BBMS01000052">
    <property type="protein sequence ID" value="GAL28910.1"/>
    <property type="molecule type" value="Genomic_DNA"/>
</dbReference>
<dbReference type="GO" id="GO:0004386">
    <property type="term" value="F:helicase activity"/>
    <property type="evidence" value="ECO:0007669"/>
    <property type="project" value="UniProtKB-KW"/>
</dbReference>
<keyword evidence="10" id="KW-0378">Hydrolase</keyword>
<dbReference type="PANTHER" id="PTHR13710">
    <property type="entry name" value="DNA HELICASE RECQ FAMILY MEMBER"/>
    <property type="match status" value="1"/>
</dbReference>
<sequence>MPQILLDAQQKESVCEQLNFFPDNQFTSRLKELMQGQDIVFEDFLLLVKDCLMAAFALDTDASLTLNGTLDKNARDKVRQFGLIYDVGLSKLWLATKEFQESLLDVYQLKERSITSQRKIDPAFLNRLNDDRYQYYKNRTQQDAIRTVLTCENDATVVINIPTGCGKTLVAHAAILYAQPDQVSVVIVPTTGLAIEQSQRLKDVLSNADNGQVMRHYAWHSGLDKQTKLDIRANINNGTQKALFVSPESVTSSLLPQLFDIAKQGKLANIIIDEAHLIDSWGSQFRSAFQRLAALISSLRSVSSTQFKLLLMSATFTDRNLTTINSLFCEKGKKPVLVNGAFLRPEMAVYKTVVSKELHLNTVLEKALLYPKPMIIYGTTKKECGEIHGALTDIGLTRHQIFTGDTREDDKEEIIALWKAEKLDIIVATSAFGVGMDKSDVRSVIHASVPENLDRYYQEIGRSGRDGRASVCELVYYPEQINTAKTINNELIISIDNGSDRWLHMWDKKKSNDVASPYGEYCYVVDTTLYGTRLEKKTDANTDWNWLTLLLMQRSGLIRLFYPEPNKQELEQLEDRKEYWKKYFNYAVVDVLNDEHLHESTWYKLVQKHREGEKKAQRRGLYDLLRWLRDEVALCDVLTENYVLEKRAPVQVCGGCPECREAGKKPKRVSLGELVEVSHYRWGASRADQQLIMAYYNSGQKPTINDIQSIFYSLLVKNKL</sequence>
<dbReference type="SUPFAM" id="SSF52540">
    <property type="entry name" value="P-loop containing nucleoside triphosphate hydrolases"/>
    <property type="match status" value="1"/>
</dbReference>
<proteinExistence type="inferred from homology"/>
<dbReference type="Proteomes" id="UP000029223">
    <property type="component" value="Unassembled WGS sequence"/>
</dbReference>
<keyword evidence="2" id="KW-0547">Nucleotide-binding</keyword>
<dbReference type="PROSITE" id="PS51192">
    <property type="entry name" value="HELICASE_ATP_BIND_1"/>
    <property type="match status" value="1"/>
</dbReference>
<evidence type="ECO:0000256" key="3">
    <source>
        <dbReference type="ARBA" id="ARBA00022840"/>
    </source>
</evidence>
<evidence type="ECO:0000313" key="10">
    <source>
        <dbReference type="EMBL" id="GAL28910.1"/>
    </source>
</evidence>
<dbReference type="Pfam" id="PF00271">
    <property type="entry name" value="Helicase_C"/>
    <property type="match status" value="1"/>
</dbReference>
<evidence type="ECO:0000256" key="7">
    <source>
        <dbReference type="ARBA" id="ARBA00034808"/>
    </source>
</evidence>
<dbReference type="Pfam" id="PF00270">
    <property type="entry name" value="DEAD"/>
    <property type="match status" value="1"/>
</dbReference>
<dbReference type="EC" id="5.6.2.4" evidence="7"/>
<evidence type="ECO:0000256" key="6">
    <source>
        <dbReference type="ARBA" id="ARBA00034617"/>
    </source>
</evidence>
<protein>
    <recommendedName>
        <fullName evidence="7">DNA 3'-5' helicase</fullName>
        <ecNumber evidence="7">5.6.2.4</ecNumber>
    </recommendedName>
</protein>
<dbReference type="InterPro" id="IPR011545">
    <property type="entry name" value="DEAD/DEAH_box_helicase_dom"/>
</dbReference>
<dbReference type="SMART" id="SM00487">
    <property type="entry name" value="DEXDc"/>
    <property type="match status" value="1"/>
</dbReference>
<keyword evidence="3" id="KW-0067">ATP-binding</keyword>
<comment type="similarity">
    <text evidence="1">Belongs to the helicase family. RecQ subfamily.</text>
</comment>
<reference evidence="11" key="2">
    <citation type="submission" date="2014-09" db="EMBL/GenBank/DDBJ databases">
        <authorList>
            <consortium name="NBRP consortium"/>
            <person name="Sawabe T."/>
            <person name="Meirelles P."/>
            <person name="Nakanishi M."/>
            <person name="Sayaka M."/>
            <person name="Hattori M."/>
            <person name="Ohkuma M."/>
        </authorList>
    </citation>
    <scope>NUCLEOTIDE SEQUENCE [LARGE SCALE GENOMIC DNA]</scope>
    <source>
        <strain evidence="11">JCM 19239</strain>
    </source>
</reference>
<dbReference type="InterPro" id="IPR027417">
    <property type="entry name" value="P-loop_NTPase"/>
</dbReference>
<comment type="caution">
    <text evidence="10">The sequence shown here is derived from an EMBL/GenBank/DDBJ whole genome shotgun (WGS) entry which is preliminary data.</text>
</comment>
<keyword evidence="4" id="KW-0238">DNA-binding</keyword>
<evidence type="ECO:0000256" key="4">
    <source>
        <dbReference type="ARBA" id="ARBA00023125"/>
    </source>
</evidence>
<evidence type="ECO:0000256" key="1">
    <source>
        <dbReference type="ARBA" id="ARBA00005446"/>
    </source>
</evidence>
<evidence type="ECO:0000259" key="8">
    <source>
        <dbReference type="PROSITE" id="PS51192"/>
    </source>
</evidence>
<keyword evidence="10" id="KW-0347">Helicase</keyword>
<reference evidence="11" key="1">
    <citation type="submission" date="2014-09" db="EMBL/GenBank/DDBJ databases">
        <title>Vibrio variabilis JCM 19239. (C206) whole genome shotgun sequence.</title>
        <authorList>
            <person name="Sawabe T."/>
            <person name="Meirelles P."/>
            <person name="Nakanishi M."/>
            <person name="Sayaka M."/>
            <person name="Hattori M."/>
            <person name="Ohkuma M."/>
        </authorList>
    </citation>
    <scope>NUCLEOTIDE SEQUENCE [LARGE SCALE GENOMIC DNA]</scope>
    <source>
        <strain evidence="11">JCM 19239</strain>
    </source>
</reference>
<dbReference type="Gene3D" id="3.40.50.300">
    <property type="entry name" value="P-loop containing nucleotide triphosphate hydrolases"/>
    <property type="match status" value="2"/>
</dbReference>
<name>A0ABQ0JKP1_9VIBR</name>
<feature type="domain" description="Helicase C-terminal" evidence="9">
    <location>
        <begin position="363"/>
        <end position="511"/>
    </location>
</feature>
<evidence type="ECO:0000256" key="5">
    <source>
        <dbReference type="ARBA" id="ARBA00023235"/>
    </source>
</evidence>
<comment type="catalytic activity">
    <reaction evidence="6">
        <text>Couples ATP hydrolysis with the unwinding of duplex DNA by translocating in the 3'-5' direction.</text>
        <dbReference type="EC" id="5.6.2.4"/>
    </reaction>
</comment>
<keyword evidence="5" id="KW-0413">Isomerase</keyword>
<evidence type="ECO:0000259" key="9">
    <source>
        <dbReference type="PROSITE" id="PS51194"/>
    </source>
</evidence>
<accession>A0ABQ0JKP1</accession>
<dbReference type="PROSITE" id="PS51194">
    <property type="entry name" value="HELICASE_CTER"/>
    <property type="match status" value="1"/>
</dbReference>
<dbReference type="InterPro" id="IPR014001">
    <property type="entry name" value="Helicase_ATP-bd"/>
</dbReference>
<organism evidence="10 11">
    <name type="scientific">Vibrio variabilis</name>
    <dbReference type="NCBI Taxonomy" id="990271"/>
    <lineage>
        <taxon>Bacteria</taxon>
        <taxon>Pseudomonadati</taxon>
        <taxon>Pseudomonadota</taxon>
        <taxon>Gammaproteobacteria</taxon>
        <taxon>Vibrionales</taxon>
        <taxon>Vibrionaceae</taxon>
        <taxon>Vibrio</taxon>
    </lineage>
</organism>
<feature type="domain" description="Helicase ATP-binding" evidence="8">
    <location>
        <begin position="148"/>
        <end position="334"/>
    </location>
</feature>
<dbReference type="InterPro" id="IPR001650">
    <property type="entry name" value="Helicase_C-like"/>
</dbReference>
<gene>
    <name evidence="10" type="ORF">JCM19239_2151</name>
</gene>
<evidence type="ECO:0000313" key="11">
    <source>
        <dbReference type="Proteomes" id="UP000029223"/>
    </source>
</evidence>